<keyword evidence="2" id="KW-1185">Reference proteome</keyword>
<dbReference type="OrthoDB" id="8908960at2"/>
<evidence type="ECO:0000313" key="2">
    <source>
        <dbReference type="Proteomes" id="UP000229897"/>
    </source>
</evidence>
<dbReference type="InterPro" id="IPR010982">
    <property type="entry name" value="Lambda_DNA-bd_dom_sf"/>
</dbReference>
<organism evidence="1 2">
    <name type="scientific">Massilia violaceinigra</name>
    <dbReference type="NCBI Taxonomy" id="2045208"/>
    <lineage>
        <taxon>Bacteria</taxon>
        <taxon>Pseudomonadati</taxon>
        <taxon>Pseudomonadota</taxon>
        <taxon>Betaproteobacteria</taxon>
        <taxon>Burkholderiales</taxon>
        <taxon>Oxalobacteraceae</taxon>
        <taxon>Telluria group</taxon>
        <taxon>Massilia</taxon>
    </lineage>
</organism>
<dbReference type="EMBL" id="CP024608">
    <property type="protein sequence ID" value="ATQ78837.1"/>
    <property type="molecule type" value="Genomic_DNA"/>
</dbReference>
<reference evidence="1" key="1">
    <citation type="submission" date="2017-10" db="EMBL/GenBank/DDBJ databases">
        <title>Massilia psychrophilum sp. nov., a novel purple-pigmented bacterium isolated from Tianshan glacier, Xinjiang Municipality, China.</title>
        <authorList>
            <person name="Wang H."/>
        </authorList>
    </citation>
    <scope>NUCLEOTIDE SEQUENCE [LARGE SCALE GENOMIC DNA]</scope>
    <source>
        <strain evidence="1">B2</strain>
    </source>
</reference>
<sequence length="99" mass="11152">MARAFNIRFPHMTVTSHAARKWLMGEALPTQEKLVALAEWLEVEPTWLRFGNASSSESSASVQKSGDRIESDIRLLSEPERKIIRAALDAVFSARQILK</sequence>
<gene>
    <name evidence="1" type="ORF">CR152_11635</name>
</gene>
<name>A0A2D2DV24_9BURK</name>
<dbReference type="Proteomes" id="UP000229897">
    <property type="component" value="Chromosome"/>
</dbReference>
<protein>
    <recommendedName>
        <fullName evidence="3">Transcriptional regulator</fullName>
    </recommendedName>
</protein>
<dbReference type="Gene3D" id="1.10.260.40">
    <property type="entry name" value="lambda repressor-like DNA-binding domains"/>
    <property type="match status" value="1"/>
</dbReference>
<evidence type="ECO:0008006" key="3">
    <source>
        <dbReference type="Google" id="ProtNLM"/>
    </source>
</evidence>
<accession>A0A2D2DV24</accession>
<dbReference type="GO" id="GO:0003677">
    <property type="term" value="F:DNA binding"/>
    <property type="evidence" value="ECO:0007669"/>
    <property type="project" value="InterPro"/>
</dbReference>
<dbReference type="AlphaFoldDB" id="A0A2D2DV24"/>
<proteinExistence type="predicted"/>
<dbReference type="KEGG" id="mass:CR152_11635"/>
<evidence type="ECO:0000313" key="1">
    <source>
        <dbReference type="EMBL" id="ATQ78837.1"/>
    </source>
</evidence>